<dbReference type="InterPro" id="IPR006047">
    <property type="entry name" value="GH13_cat_dom"/>
</dbReference>
<dbReference type="GO" id="GO:0005975">
    <property type="term" value="P:carbohydrate metabolic process"/>
    <property type="evidence" value="ECO:0007669"/>
    <property type="project" value="InterPro"/>
</dbReference>
<dbReference type="Pfam" id="PF00128">
    <property type="entry name" value="Alpha-amylase"/>
    <property type="match status" value="1"/>
</dbReference>
<evidence type="ECO:0000313" key="3">
    <source>
        <dbReference type="Proteomes" id="UP000305238"/>
    </source>
</evidence>
<dbReference type="EMBL" id="VCKZ01000780">
    <property type="protein sequence ID" value="TMR21193.1"/>
    <property type="molecule type" value="Genomic_DNA"/>
</dbReference>
<proteinExistence type="predicted"/>
<sequence>MAASSEPVPDAFSPETPRDPHWFKTAVFYEVSVRGFADSNNDGYGDLRGLISKLDHLQWLGIDCLWLLPIYQSPLKDGGYDIAEYTRILPDFGELGDFVELVEEAHARGIRVIADLVMNHTSDQHPWFQASRTDPDGPFGDFYMWADDDTGYPDARIIFVDTESSNWTYDPVRGQYYWHRFF</sequence>
<protein>
    <submittedName>
        <fullName evidence="2">Trehalose synthase</fullName>
    </submittedName>
</protein>
<dbReference type="Gene3D" id="3.90.400.10">
    <property type="entry name" value="Oligo-1,6-glucosidase, Domain 2"/>
    <property type="match status" value="1"/>
</dbReference>
<feature type="domain" description="Glycosyl hydrolase family 13 catalytic" evidence="1">
    <location>
        <begin position="30"/>
        <end position="180"/>
    </location>
</feature>
<reference evidence="2 3" key="1">
    <citation type="submission" date="2019-05" db="EMBL/GenBank/DDBJ databases">
        <title>Draft genome sequence of Actinomadura geliboluensis A8036.</title>
        <authorList>
            <person name="Saricaoglu S."/>
            <person name="Isik K."/>
        </authorList>
    </citation>
    <scope>NUCLEOTIDE SEQUENCE [LARGE SCALE GENOMIC DNA]</scope>
    <source>
        <strain evidence="2 3">A8036</strain>
    </source>
</reference>
<feature type="non-terminal residue" evidence="2">
    <location>
        <position position="182"/>
    </location>
</feature>
<dbReference type="SUPFAM" id="SSF51445">
    <property type="entry name" value="(Trans)glycosidases"/>
    <property type="match status" value="1"/>
</dbReference>
<dbReference type="PANTHER" id="PTHR10357:SF219">
    <property type="entry name" value="MALTOSE ALPHA-D-GLUCOSYLTRANSFERASE"/>
    <property type="match status" value="1"/>
</dbReference>
<dbReference type="InterPro" id="IPR017853">
    <property type="entry name" value="GH"/>
</dbReference>
<dbReference type="Proteomes" id="UP000305238">
    <property type="component" value="Unassembled WGS sequence"/>
</dbReference>
<name>A0A5S4FKM8_9ACTN</name>
<dbReference type="InterPro" id="IPR045857">
    <property type="entry name" value="O16G_dom_2"/>
</dbReference>
<comment type="caution">
    <text evidence="2">The sequence shown here is derived from an EMBL/GenBank/DDBJ whole genome shotgun (WGS) entry which is preliminary data.</text>
</comment>
<evidence type="ECO:0000259" key="1">
    <source>
        <dbReference type="SMART" id="SM00642"/>
    </source>
</evidence>
<gene>
    <name evidence="2" type="ORF">ETD96_44195</name>
</gene>
<dbReference type="PANTHER" id="PTHR10357">
    <property type="entry name" value="ALPHA-AMYLASE FAMILY MEMBER"/>
    <property type="match status" value="1"/>
</dbReference>
<accession>A0A5S4FKM8</accession>
<dbReference type="RefSeq" id="WP_240808659.1">
    <property type="nucleotide sequence ID" value="NZ_VCKZ01000780.1"/>
</dbReference>
<keyword evidence="3" id="KW-1185">Reference proteome</keyword>
<dbReference type="Gene3D" id="3.20.20.80">
    <property type="entry name" value="Glycosidases"/>
    <property type="match status" value="1"/>
</dbReference>
<evidence type="ECO:0000313" key="2">
    <source>
        <dbReference type="EMBL" id="TMR21193.1"/>
    </source>
</evidence>
<dbReference type="SMART" id="SM00642">
    <property type="entry name" value="Aamy"/>
    <property type="match status" value="1"/>
</dbReference>
<dbReference type="AlphaFoldDB" id="A0A5S4FKM8"/>
<organism evidence="2 3">
    <name type="scientific">Actinomadura geliboluensis</name>
    <dbReference type="NCBI Taxonomy" id="882440"/>
    <lineage>
        <taxon>Bacteria</taxon>
        <taxon>Bacillati</taxon>
        <taxon>Actinomycetota</taxon>
        <taxon>Actinomycetes</taxon>
        <taxon>Streptosporangiales</taxon>
        <taxon>Thermomonosporaceae</taxon>
        <taxon>Actinomadura</taxon>
    </lineage>
</organism>